<dbReference type="GO" id="GO:0016020">
    <property type="term" value="C:membrane"/>
    <property type="evidence" value="ECO:0007669"/>
    <property type="project" value="UniProtKB-SubCell"/>
</dbReference>
<evidence type="ECO:0000256" key="1">
    <source>
        <dbReference type="ARBA" id="ARBA00004141"/>
    </source>
</evidence>
<dbReference type="InterPro" id="IPR052971">
    <property type="entry name" value="TRP_calcium_channel"/>
</dbReference>
<comment type="subcellular location">
    <subcellularLocation>
        <location evidence="1">Membrane</location>
        <topology evidence="1">Multi-pass membrane protein</topology>
    </subcellularLocation>
</comment>
<feature type="transmembrane region" description="Helical" evidence="6">
    <location>
        <begin position="235"/>
        <end position="252"/>
    </location>
</feature>
<dbReference type="InterPro" id="IPR005821">
    <property type="entry name" value="Ion_trans_dom"/>
</dbReference>
<dbReference type="Pfam" id="PF00520">
    <property type="entry name" value="Ion_trans"/>
    <property type="match status" value="1"/>
</dbReference>
<feature type="transmembrane region" description="Helical" evidence="6">
    <location>
        <begin position="381"/>
        <end position="401"/>
    </location>
</feature>
<feature type="region of interest" description="Disordered" evidence="5">
    <location>
        <begin position="1"/>
        <end position="20"/>
    </location>
</feature>
<evidence type="ECO:0000256" key="6">
    <source>
        <dbReference type="SAM" id="Phobius"/>
    </source>
</evidence>
<feature type="transmembrane region" description="Helical" evidence="6">
    <location>
        <begin position="341"/>
        <end position="360"/>
    </location>
</feature>
<evidence type="ECO:0000256" key="5">
    <source>
        <dbReference type="SAM" id="MobiDB-lite"/>
    </source>
</evidence>
<keyword evidence="3 6" id="KW-1133">Transmembrane helix</keyword>
<dbReference type="PANTHER" id="PTHR35859:SF4">
    <property type="entry name" value="MEMBRANE CHANNEL PROTEIN, PUTATIVE (AFU_ORTHOLOGUE AFUA_6G11300)-RELATED"/>
    <property type="match status" value="1"/>
</dbReference>
<dbReference type="AlphaFoldDB" id="A0A8H3DLI0"/>
<proteinExistence type="predicted"/>
<gene>
    <name evidence="9" type="ORF">RDB_LOCUS131279</name>
</gene>
<keyword evidence="2 6" id="KW-0812">Transmembrane</keyword>
<comment type="caution">
    <text evidence="9">The sequence shown here is derived from an EMBL/GenBank/DDBJ whole genome shotgun (WGS) entry which is preliminary data.</text>
</comment>
<name>A0A8H3DLI0_9AGAM</name>
<evidence type="ECO:0008006" key="11">
    <source>
        <dbReference type="Google" id="ProtNLM"/>
    </source>
</evidence>
<evidence type="ECO:0000259" key="7">
    <source>
        <dbReference type="Pfam" id="PF00520"/>
    </source>
</evidence>
<dbReference type="Proteomes" id="UP000663850">
    <property type="component" value="Unassembled WGS sequence"/>
</dbReference>
<sequence length="768" mass="87228">MSGQEQLSVRSRLSPTQTTMSDVAMEDQVSLLSTRSVRPIPDTLTKLIKRIRALTIKLLPLEVEMDVITDPTSRVITPAVISAYIEGAGDFGEALPYCLLRARQTFVWDANHDAANYGENMSRAMACETLARRVLHTVPPDRLDDIMSCRFRHSEWDGDESALSSALELAIDQQATVFLSCSEAQAVVNSLWRGDWVQVNREDNEIDYEEYKFKHDGTLWAHIDPSRLSVPRYQNAFRITLWLVFLFIYSRAIQQPIEQNRQPRHQLDEWEILLYVQALAYSVEEFHKLYKMLRFFTWRVFNFWRVISLLAYSLLIAAFILRVWGLFAPDDDQSSALKLKSFQVLSCVSPLIWMKLVTVVEGFKYVGTMQICVSRMLQESTLFFVLLSILGIGFAQGMYALDAADGVTDHGVTVINTLLQALLQAPDFEQPAVSNYGLILYYMWNVATTVILLNVLISLFSSAYDDITDDAEAHFLAFFAEKTIAMIRELITVVEGFKYVGTMQICVSRMLQESTIFFVLLSILGIGFAQGMYALDAADGVTDHGVTVINTLLQALLQAPDFEQPSVNNFGLVLYYMWNVATTVILLNVLISLFSSAYDDITDDAEAHFLAFFAEKTIVMIRAPDSYVYPAPFNLVEVFLVAPFELILSHKSYAKLNRTVMFVMFFIPLTMIALFEAHLDTRRNVFMRHMFSATQDGEDEDPDSRDPQVNDANGLLISKKSFDELVKVFPNSFLSSEATIMQELHQLRHRMEELFKQLEAKNVAKAST</sequence>
<dbReference type="Pfam" id="PF23190">
    <property type="entry name" value="LHD_TRPY1"/>
    <property type="match status" value="1"/>
</dbReference>
<dbReference type="EMBL" id="CAJMWZ010007020">
    <property type="protein sequence ID" value="CAE6531293.1"/>
    <property type="molecule type" value="Genomic_DNA"/>
</dbReference>
<dbReference type="InterPro" id="IPR056337">
    <property type="entry name" value="LHD_YVC1"/>
</dbReference>
<dbReference type="PANTHER" id="PTHR35859">
    <property type="entry name" value="NONSELECTIVE CATION CHANNEL PROTEIN"/>
    <property type="match status" value="1"/>
</dbReference>
<keyword evidence="4 6" id="KW-0472">Membrane</keyword>
<evidence type="ECO:0000313" key="10">
    <source>
        <dbReference type="Proteomes" id="UP000663850"/>
    </source>
</evidence>
<dbReference type="GO" id="GO:0005216">
    <property type="term" value="F:monoatomic ion channel activity"/>
    <property type="evidence" value="ECO:0007669"/>
    <property type="project" value="InterPro"/>
</dbReference>
<feature type="transmembrane region" description="Helical" evidence="6">
    <location>
        <begin position="439"/>
        <end position="460"/>
    </location>
</feature>
<evidence type="ECO:0000256" key="3">
    <source>
        <dbReference type="ARBA" id="ARBA00022989"/>
    </source>
</evidence>
<reference evidence="9" key="1">
    <citation type="submission" date="2021-01" db="EMBL/GenBank/DDBJ databases">
        <authorList>
            <person name="Kaushik A."/>
        </authorList>
    </citation>
    <scope>NUCLEOTIDE SEQUENCE</scope>
    <source>
        <strain evidence="9">Type strain: AG8-Rh-89/</strain>
    </source>
</reference>
<evidence type="ECO:0000256" key="2">
    <source>
        <dbReference type="ARBA" id="ARBA00022692"/>
    </source>
</evidence>
<evidence type="ECO:0000313" key="9">
    <source>
        <dbReference type="EMBL" id="CAE6531293.1"/>
    </source>
</evidence>
<feature type="domain" description="Ion transport" evidence="7">
    <location>
        <begin position="239"/>
        <end position="471"/>
    </location>
</feature>
<feature type="transmembrane region" description="Helical" evidence="6">
    <location>
        <begin position="627"/>
        <end position="648"/>
    </location>
</feature>
<feature type="domain" description="YVC1 N-terminal linker helical" evidence="8">
    <location>
        <begin position="45"/>
        <end position="223"/>
    </location>
</feature>
<feature type="transmembrane region" description="Helical" evidence="6">
    <location>
        <begin position="302"/>
        <end position="321"/>
    </location>
</feature>
<evidence type="ECO:0000256" key="4">
    <source>
        <dbReference type="ARBA" id="ARBA00023136"/>
    </source>
</evidence>
<accession>A0A8H3DLI0</accession>
<protein>
    <recommendedName>
        <fullName evidence="11">Calcium channel YVC1</fullName>
    </recommendedName>
</protein>
<evidence type="ECO:0000259" key="8">
    <source>
        <dbReference type="Pfam" id="PF23190"/>
    </source>
</evidence>
<feature type="transmembrane region" description="Helical" evidence="6">
    <location>
        <begin position="516"/>
        <end position="535"/>
    </location>
</feature>
<feature type="transmembrane region" description="Helical" evidence="6">
    <location>
        <begin position="660"/>
        <end position="679"/>
    </location>
</feature>
<organism evidence="9 10">
    <name type="scientific">Rhizoctonia solani</name>
    <dbReference type="NCBI Taxonomy" id="456999"/>
    <lineage>
        <taxon>Eukaryota</taxon>
        <taxon>Fungi</taxon>
        <taxon>Dikarya</taxon>
        <taxon>Basidiomycota</taxon>
        <taxon>Agaricomycotina</taxon>
        <taxon>Agaricomycetes</taxon>
        <taxon>Cantharellales</taxon>
        <taxon>Ceratobasidiaceae</taxon>
        <taxon>Rhizoctonia</taxon>
    </lineage>
</organism>
<feature type="transmembrane region" description="Helical" evidence="6">
    <location>
        <begin position="573"/>
        <end position="594"/>
    </location>
</feature>